<dbReference type="Ensembl" id="ENSMMOT00000008222.1">
    <property type="protein sequence ID" value="ENSMMOP00000008073.1"/>
    <property type="gene ID" value="ENSMMOG00000006261.1"/>
</dbReference>
<dbReference type="STRING" id="94237.ENSMMOP00000008073"/>
<sequence>MDIIEEFGNTSNVTNNKYVFNWMMKRIKYLAINITKNLEDLYIKKFGELINQVKEDLKIWSTI</sequence>
<keyword evidence="2" id="KW-1185">Reference proteome</keyword>
<dbReference type="AlphaFoldDB" id="A0A3Q3W269"/>
<accession>A0A3Q3W269</accession>
<evidence type="ECO:0000313" key="2">
    <source>
        <dbReference type="Proteomes" id="UP000261620"/>
    </source>
</evidence>
<proteinExistence type="predicted"/>
<organism evidence="1 2">
    <name type="scientific">Mola mola</name>
    <name type="common">Ocean sunfish</name>
    <name type="synonym">Tetraodon mola</name>
    <dbReference type="NCBI Taxonomy" id="94237"/>
    <lineage>
        <taxon>Eukaryota</taxon>
        <taxon>Metazoa</taxon>
        <taxon>Chordata</taxon>
        <taxon>Craniata</taxon>
        <taxon>Vertebrata</taxon>
        <taxon>Euteleostomi</taxon>
        <taxon>Actinopterygii</taxon>
        <taxon>Neopterygii</taxon>
        <taxon>Teleostei</taxon>
        <taxon>Neoteleostei</taxon>
        <taxon>Acanthomorphata</taxon>
        <taxon>Eupercaria</taxon>
        <taxon>Tetraodontiformes</taxon>
        <taxon>Molidae</taxon>
        <taxon>Mola</taxon>
    </lineage>
</organism>
<dbReference type="Proteomes" id="UP000261620">
    <property type="component" value="Unplaced"/>
</dbReference>
<evidence type="ECO:0000313" key="1">
    <source>
        <dbReference type="Ensembl" id="ENSMMOP00000008073.1"/>
    </source>
</evidence>
<reference evidence="1" key="1">
    <citation type="submission" date="2025-08" db="UniProtKB">
        <authorList>
            <consortium name="Ensembl"/>
        </authorList>
    </citation>
    <scope>IDENTIFICATION</scope>
</reference>
<reference evidence="1" key="2">
    <citation type="submission" date="2025-09" db="UniProtKB">
        <authorList>
            <consortium name="Ensembl"/>
        </authorList>
    </citation>
    <scope>IDENTIFICATION</scope>
</reference>
<protein>
    <submittedName>
        <fullName evidence="1">Uncharacterized protein</fullName>
    </submittedName>
</protein>
<name>A0A3Q3W269_MOLML</name>